<dbReference type="SMART" id="SM00857">
    <property type="entry name" value="Resolvase"/>
    <property type="match status" value="1"/>
</dbReference>
<dbReference type="PANTHER" id="PTHR30461">
    <property type="entry name" value="DNA-INVERTASE FROM LAMBDOID PROPHAGE"/>
    <property type="match status" value="1"/>
</dbReference>
<comment type="caution">
    <text evidence="4">The sequence shown here is derived from an EMBL/GenBank/DDBJ whole genome shotgun (WGS) entry which is preliminary data.</text>
</comment>
<accession>A0A2G3PFP5</accession>
<evidence type="ECO:0000256" key="1">
    <source>
        <dbReference type="SAM" id="Coils"/>
    </source>
</evidence>
<organism evidence="4 5">
    <name type="scientific">Williamsia marianensis</name>
    <dbReference type="NCBI Taxonomy" id="85044"/>
    <lineage>
        <taxon>Bacteria</taxon>
        <taxon>Bacillati</taxon>
        <taxon>Actinomycetota</taxon>
        <taxon>Actinomycetes</taxon>
        <taxon>Mycobacteriales</taxon>
        <taxon>Nocardiaceae</taxon>
        <taxon>Williamsia</taxon>
    </lineage>
</organism>
<dbReference type="Proteomes" id="UP000225108">
    <property type="component" value="Unassembled WGS sequence"/>
</dbReference>
<proteinExistence type="predicted"/>
<dbReference type="InterPro" id="IPR050639">
    <property type="entry name" value="SSR_resolvase"/>
</dbReference>
<dbReference type="Pfam" id="PF00239">
    <property type="entry name" value="Resolvase"/>
    <property type="match status" value="1"/>
</dbReference>
<dbReference type="GO" id="GO:0000150">
    <property type="term" value="F:DNA strand exchange activity"/>
    <property type="evidence" value="ECO:0007669"/>
    <property type="project" value="InterPro"/>
</dbReference>
<feature type="domain" description="Resolvase/invertase-type recombinase catalytic" evidence="2">
    <location>
        <begin position="2"/>
        <end position="150"/>
    </location>
</feature>
<dbReference type="SUPFAM" id="SSF53041">
    <property type="entry name" value="Resolvase-like"/>
    <property type="match status" value="1"/>
</dbReference>
<protein>
    <submittedName>
        <fullName evidence="4">Recombinase</fullName>
    </submittedName>
</protein>
<evidence type="ECO:0000313" key="5">
    <source>
        <dbReference type="Proteomes" id="UP000225108"/>
    </source>
</evidence>
<gene>
    <name evidence="4" type="ORF">CSW57_22795</name>
</gene>
<dbReference type="CDD" id="cd00338">
    <property type="entry name" value="Ser_Recombinase"/>
    <property type="match status" value="1"/>
</dbReference>
<dbReference type="Pfam" id="PF07508">
    <property type="entry name" value="Recombinase"/>
    <property type="match status" value="1"/>
</dbReference>
<name>A0A2G3PFP5_WILMA</name>
<dbReference type="EMBL" id="PEBD01000012">
    <property type="protein sequence ID" value="PHV64630.1"/>
    <property type="molecule type" value="Genomic_DNA"/>
</dbReference>
<dbReference type="InterPro" id="IPR011109">
    <property type="entry name" value="DNA_bind_recombinase_dom"/>
</dbReference>
<dbReference type="GO" id="GO:0003677">
    <property type="term" value="F:DNA binding"/>
    <property type="evidence" value="ECO:0007669"/>
    <property type="project" value="InterPro"/>
</dbReference>
<evidence type="ECO:0000259" key="2">
    <source>
        <dbReference type="PROSITE" id="PS51736"/>
    </source>
</evidence>
<dbReference type="Gene3D" id="3.40.50.1390">
    <property type="entry name" value="Resolvase, N-terminal catalytic domain"/>
    <property type="match status" value="1"/>
</dbReference>
<dbReference type="RefSeq" id="WP_099384903.1">
    <property type="nucleotide sequence ID" value="NZ_PEBD01000012.1"/>
</dbReference>
<dbReference type="InterPro" id="IPR038109">
    <property type="entry name" value="DNA_bind_recomb_sf"/>
</dbReference>
<feature type="domain" description="Recombinase" evidence="3">
    <location>
        <begin position="158"/>
        <end position="262"/>
    </location>
</feature>
<feature type="coiled-coil region" evidence="1">
    <location>
        <begin position="339"/>
        <end position="394"/>
    </location>
</feature>
<sequence length="456" mass="50360">MQAVIYARISKDRTGAGLGVNRQVEDCERLAATLGWNVVETYSDNDVSAYSGRRRPSYDRMLKDLASGRASAILAWHADRLHRRPVELEDFITFCEEHRIEIRTVNAGDFDLSTASGKMVARMLGAAARHEVEHSIERQKRAKAEAAEHGKYRGGRRPFGWDSDGMTLNHVEAQSIQRAANELLAGRSLRSIVKEWNESGLRTSFGNKEFNTLTAKKILLRPRNAGYALHEGRRIHSGQWEHILDVDTFTALEALITDPARGRSIAFERRWQGSGVYVCGRCSDTMLVSQTKGVHYYRCASGPHLTRVADQLDALVSSLAVERLADANLTSGADDGVDVDGLRTRREALQIRLDELATMFADGTVSGQQLQVGSKRLRADLAAVEAEIAAAQQTSVMANMALTEGDIEERWEGLSPDLRGKVIAALMTVTVLPAPKGRRPGGGYFDPDCVQIDWLS</sequence>
<dbReference type="PROSITE" id="PS51736">
    <property type="entry name" value="RECOMBINASES_3"/>
    <property type="match status" value="1"/>
</dbReference>
<dbReference type="PANTHER" id="PTHR30461:SF23">
    <property type="entry name" value="DNA RECOMBINASE-RELATED"/>
    <property type="match status" value="1"/>
</dbReference>
<dbReference type="Gene3D" id="3.90.1750.20">
    <property type="entry name" value="Putative Large Serine Recombinase, Chain B, Domain 2"/>
    <property type="match status" value="1"/>
</dbReference>
<evidence type="ECO:0000259" key="3">
    <source>
        <dbReference type="PROSITE" id="PS51737"/>
    </source>
</evidence>
<keyword evidence="1" id="KW-0175">Coiled coil</keyword>
<dbReference type="AlphaFoldDB" id="A0A2G3PFP5"/>
<dbReference type="InterPro" id="IPR006119">
    <property type="entry name" value="Resolv_N"/>
</dbReference>
<reference evidence="4 5" key="1">
    <citation type="submission" date="2017-10" db="EMBL/GenBank/DDBJ databases">
        <title>The draft genome sequence of Williamsia sp. BULT 1.1 isolated from the semi-arid grassland soils from South Africa.</title>
        <authorList>
            <person name="Kabwe M.H."/>
            <person name="Govender N."/>
            <person name="Mutseka Lunga P."/>
            <person name="Vikram S."/>
            <person name="Makhalanyane T.P."/>
        </authorList>
    </citation>
    <scope>NUCLEOTIDE SEQUENCE [LARGE SCALE GENOMIC DNA]</scope>
    <source>
        <strain evidence="4 5">BULT 1.1</strain>
    </source>
</reference>
<dbReference type="PROSITE" id="PS51737">
    <property type="entry name" value="RECOMBINASE_DNA_BIND"/>
    <property type="match status" value="1"/>
</dbReference>
<evidence type="ECO:0000313" key="4">
    <source>
        <dbReference type="EMBL" id="PHV64630.1"/>
    </source>
</evidence>
<dbReference type="InterPro" id="IPR036162">
    <property type="entry name" value="Resolvase-like_N_sf"/>
</dbReference>